<evidence type="ECO:0000313" key="3">
    <source>
        <dbReference type="Proteomes" id="UP000230551"/>
    </source>
</evidence>
<keyword evidence="1" id="KW-1133">Transmembrane helix</keyword>
<keyword evidence="1" id="KW-0812">Transmembrane</keyword>
<feature type="transmembrane region" description="Helical" evidence="1">
    <location>
        <begin position="135"/>
        <end position="156"/>
    </location>
</feature>
<accession>A0A2G5PET1</accession>
<dbReference type="STRING" id="85968.GCA_900073015_02370"/>
<keyword evidence="1" id="KW-0472">Membrane</keyword>
<dbReference type="RefSeq" id="WP_090589208.1">
    <property type="nucleotide sequence ID" value="NZ_CP104302.1"/>
</dbReference>
<proteinExistence type="predicted"/>
<comment type="caution">
    <text evidence="2">The sequence shown here is derived from an EMBL/GenBank/DDBJ whole genome shotgun (WGS) entry which is preliminary data.</text>
</comment>
<evidence type="ECO:0008006" key="4">
    <source>
        <dbReference type="Google" id="ProtNLM"/>
    </source>
</evidence>
<dbReference type="EMBL" id="PDCN02000003">
    <property type="protein sequence ID" value="PIB76822.1"/>
    <property type="molecule type" value="Genomic_DNA"/>
</dbReference>
<feature type="transmembrane region" description="Helical" evidence="1">
    <location>
        <begin position="168"/>
        <end position="195"/>
    </location>
</feature>
<dbReference type="Proteomes" id="UP000230551">
    <property type="component" value="Unassembled WGS sequence"/>
</dbReference>
<dbReference type="AlphaFoldDB" id="A0A2G5PET1"/>
<reference evidence="2 3" key="1">
    <citation type="journal article" date="2017" name="Infect. Genet. Evol.">
        <title>The new phylogeny of the genus Mycobacterium: The old and the news.</title>
        <authorList>
            <person name="Tortoli E."/>
            <person name="Fedrizzi T."/>
            <person name="Meehan C.J."/>
            <person name="Trovato A."/>
            <person name="Grottola A."/>
            <person name="Giacobazzi E."/>
            <person name="Serpini G.F."/>
            <person name="Tagliazucchi S."/>
            <person name="Fabio A."/>
            <person name="Bettua C."/>
            <person name="Bertorelli R."/>
            <person name="Frascaro F."/>
            <person name="De Sanctis V."/>
            <person name="Pecorari M."/>
            <person name="Jousson O."/>
            <person name="Segata N."/>
            <person name="Cirillo D.M."/>
        </authorList>
    </citation>
    <scope>NUCLEOTIDE SEQUENCE [LARGE SCALE GENOMIC DNA]</scope>
    <source>
        <strain evidence="2 3">CIP1034565</strain>
    </source>
</reference>
<feature type="transmembrane region" description="Helical" evidence="1">
    <location>
        <begin position="43"/>
        <end position="70"/>
    </location>
</feature>
<keyword evidence="3" id="KW-1185">Reference proteome</keyword>
<dbReference type="OrthoDB" id="4829830at2"/>
<evidence type="ECO:0000256" key="1">
    <source>
        <dbReference type="SAM" id="Phobius"/>
    </source>
</evidence>
<organism evidence="2 3">
    <name type="scientific">Mycolicibacterium brumae</name>
    <dbReference type="NCBI Taxonomy" id="85968"/>
    <lineage>
        <taxon>Bacteria</taxon>
        <taxon>Bacillati</taxon>
        <taxon>Actinomycetota</taxon>
        <taxon>Actinomycetes</taxon>
        <taxon>Mycobacteriales</taxon>
        <taxon>Mycobacteriaceae</taxon>
        <taxon>Mycolicibacterium</taxon>
    </lineage>
</organism>
<gene>
    <name evidence="2" type="ORF">CQY22_004020</name>
</gene>
<sequence length="269" mass="27933">MTHQPPFGAYPQQPGYGQPAPFHLGEAFGWAWNKFTKNPAATILPVLIIGVIFAVVFTALWGSSMSAVMAGDPAAGDSVSEVDVTAGTDLFSMFVFNVIAILLGAAFTSAYYSGALELADGRPVTVSSFIKPRRFGAVVAVMLIIGATSSVINWLIVLPANNSGSMALSMLASTAALVVALGIALFTMFAVMALLDRGLSPVEALKFSIALVRRNLGTAIVVLVTAAVICIAGAMLCGVGILVAAPVAMLLQTYTWRKLTDGHIAPVTA</sequence>
<evidence type="ECO:0000313" key="2">
    <source>
        <dbReference type="EMBL" id="PIB76822.1"/>
    </source>
</evidence>
<feature type="transmembrane region" description="Helical" evidence="1">
    <location>
        <begin position="216"/>
        <end position="249"/>
    </location>
</feature>
<feature type="transmembrane region" description="Helical" evidence="1">
    <location>
        <begin position="90"/>
        <end position="114"/>
    </location>
</feature>
<name>A0A2G5PET1_9MYCO</name>
<protein>
    <recommendedName>
        <fullName evidence="4">DUF2189 domain-containing protein</fullName>
    </recommendedName>
</protein>